<accession>A0A0R2B056</accession>
<dbReference type="Pfam" id="PF06160">
    <property type="entry name" value="EzrA"/>
    <property type="match status" value="1"/>
</dbReference>
<sequence length="568" mass="63504">MIWIVIGLIVLLAIVGGYFWMRQRLVGQLTAAQDRYAALEAPDIDQTTQALTQLQLSGESLKAFTKLQREYQQFVEATLNQVAQSLVEAQAAISGNRFPSARAALATVNETLPEAETTRASFAARFQQLRVIEADNQKQLEKINEDFQSARKTILAKGFVFGDALPALENQLETVDSAITEVQTDSAAGDYLAAQNVLKDLTQDVGVLSAAVKELPTCVNELVNEFPAQVSELDRGYQTLVADHYQFGERNIPEELADIQGQIDGNLLLLKQVDVPAIKANNADIAEAIDGLYATMEQEMAAKQQIKQLQDSLRQFIGHAQQQSRKLLLDLDHLNQSYTLTHDELTQAQELANELSEIETGFNQDAEHLASQTAVFSQVHADFLVWQAQLKEIETKQVAINEQVASLRRGEEEANHQLDQFEQSLRELKRKVEAQQLPGLNRDYLDFYKLVSDEMQALDHDLNQVKINMDEINRNLIKIQADLDELAGKTQVEIDAAGMTEALLQYANRYKLSKPEVSAAVQTAQKAFANYQYQEAADTLGTVLEKVEPGSFQKVDEIYQSQKQESLF</sequence>
<dbReference type="NCBIfam" id="NF003409">
    <property type="entry name" value="PRK04778.1-3"/>
    <property type="match status" value="1"/>
</dbReference>
<dbReference type="GO" id="GO:0005940">
    <property type="term" value="C:septin ring"/>
    <property type="evidence" value="ECO:0007669"/>
    <property type="project" value="InterPro"/>
</dbReference>
<dbReference type="PATRIC" id="fig|1423727.3.peg.619"/>
<protein>
    <recommendedName>
        <fullName evidence="6">Septation ring formation regulator EzrA</fullName>
    </recommendedName>
</protein>
<keyword evidence="6" id="KW-0132">Cell division</keyword>
<dbReference type="InterPro" id="IPR010379">
    <property type="entry name" value="EzrA"/>
</dbReference>
<keyword evidence="2 6" id="KW-1133">Transmembrane helix</keyword>
<evidence type="ECO:0000256" key="6">
    <source>
        <dbReference type="HAMAP-Rule" id="MF_00728"/>
    </source>
</evidence>
<dbReference type="GO" id="GO:0000917">
    <property type="term" value="P:division septum assembly"/>
    <property type="evidence" value="ECO:0007669"/>
    <property type="project" value="UniProtKB-KW"/>
</dbReference>
<proteinExistence type="inferred from homology"/>
<comment type="function">
    <text evidence="6">Negative regulator of FtsZ ring formation; modulates the frequency and position of FtsZ ring formation. Inhibits FtsZ ring formation at polar sites. Interacts either with FtsZ or with one of its binding partners to promote depolymerization.</text>
</comment>
<evidence type="ECO:0000313" key="8">
    <source>
        <dbReference type="Proteomes" id="UP000051672"/>
    </source>
</evidence>
<dbReference type="STRING" id="1423727.FC34_GL000616"/>
<dbReference type="GO" id="GO:0005886">
    <property type="term" value="C:plasma membrane"/>
    <property type="evidence" value="ECO:0007669"/>
    <property type="project" value="UniProtKB-SubCell"/>
</dbReference>
<feature type="coiled-coil region" evidence="6">
    <location>
        <begin position="455"/>
        <end position="489"/>
    </location>
</feature>
<dbReference type="RefSeq" id="WP_057893913.1">
    <property type="nucleotide sequence ID" value="NZ_AYZQ01000001.1"/>
</dbReference>
<evidence type="ECO:0000256" key="3">
    <source>
        <dbReference type="ARBA" id="ARBA00023054"/>
    </source>
</evidence>
<feature type="topological domain" description="Extracellular" evidence="6">
    <location>
        <begin position="1"/>
        <end position="3"/>
    </location>
</feature>
<keyword evidence="8" id="KW-1185">Reference proteome</keyword>
<dbReference type="EMBL" id="AYZQ01000001">
    <property type="protein sequence ID" value="KRM72904.1"/>
    <property type="molecule type" value="Genomic_DNA"/>
</dbReference>
<evidence type="ECO:0000256" key="2">
    <source>
        <dbReference type="ARBA" id="ARBA00022989"/>
    </source>
</evidence>
<keyword evidence="6" id="KW-0131">Cell cycle</keyword>
<keyword evidence="6" id="KW-1003">Cell membrane</keyword>
<dbReference type="Proteomes" id="UP000051672">
    <property type="component" value="Unassembled WGS sequence"/>
</dbReference>
<dbReference type="HAMAP" id="MF_00728">
    <property type="entry name" value="EzrA"/>
    <property type="match status" value="1"/>
</dbReference>
<evidence type="ECO:0000256" key="1">
    <source>
        <dbReference type="ARBA" id="ARBA00022692"/>
    </source>
</evidence>
<organism evidence="7 8">
    <name type="scientific">Lacticaseibacillus brantae DSM 23927</name>
    <dbReference type="NCBI Taxonomy" id="1423727"/>
    <lineage>
        <taxon>Bacteria</taxon>
        <taxon>Bacillati</taxon>
        <taxon>Bacillota</taxon>
        <taxon>Bacilli</taxon>
        <taxon>Lactobacillales</taxon>
        <taxon>Lactobacillaceae</taxon>
        <taxon>Lacticaseibacillus</taxon>
    </lineage>
</organism>
<keyword evidence="3 6" id="KW-0175">Coiled coil</keyword>
<keyword evidence="5 6" id="KW-0717">Septation</keyword>
<evidence type="ECO:0000313" key="7">
    <source>
        <dbReference type="EMBL" id="KRM72904.1"/>
    </source>
</evidence>
<comment type="caution">
    <text evidence="7">The sequence shown here is derived from an EMBL/GenBank/DDBJ whole genome shotgun (WGS) entry which is preliminary data.</text>
</comment>
<keyword evidence="4 6" id="KW-0472">Membrane</keyword>
<name>A0A0R2B056_9LACO</name>
<reference evidence="7 8" key="1">
    <citation type="journal article" date="2015" name="Genome Announc.">
        <title>Expanding the biotechnology potential of lactobacilli through comparative genomics of 213 strains and associated genera.</title>
        <authorList>
            <person name="Sun Z."/>
            <person name="Harris H.M."/>
            <person name="McCann A."/>
            <person name="Guo C."/>
            <person name="Argimon S."/>
            <person name="Zhang W."/>
            <person name="Yang X."/>
            <person name="Jeffery I.B."/>
            <person name="Cooney J.C."/>
            <person name="Kagawa T.F."/>
            <person name="Liu W."/>
            <person name="Song Y."/>
            <person name="Salvetti E."/>
            <person name="Wrobel A."/>
            <person name="Rasinkangas P."/>
            <person name="Parkhill J."/>
            <person name="Rea M.C."/>
            <person name="O'Sullivan O."/>
            <person name="Ritari J."/>
            <person name="Douillard F.P."/>
            <person name="Paul Ross R."/>
            <person name="Yang R."/>
            <person name="Briner A.E."/>
            <person name="Felis G.E."/>
            <person name="de Vos W.M."/>
            <person name="Barrangou R."/>
            <person name="Klaenhammer T.R."/>
            <person name="Caufield P.W."/>
            <person name="Cui Y."/>
            <person name="Zhang H."/>
            <person name="O'Toole P.W."/>
        </authorList>
    </citation>
    <scope>NUCLEOTIDE SEQUENCE [LARGE SCALE GENOMIC DNA]</scope>
    <source>
        <strain evidence="7 8">DSM 23927</strain>
    </source>
</reference>
<comment type="subcellular location">
    <subcellularLocation>
        <location evidence="6">Cell membrane</location>
        <topology evidence="6">Single-pass membrane protein</topology>
    </subcellularLocation>
    <text evidence="6">Colocalized with FtsZ to the nascent septal site.</text>
</comment>
<dbReference type="OrthoDB" id="1654473at2"/>
<evidence type="ECO:0000256" key="4">
    <source>
        <dbReference type="ARBA" id="ARBA00023136"/>
    </source>
</evidence>
<dbReference type="AlphaFoldDB" id="A0A0R2B056"/>
<gene>
    <name evidence="6" type="primary">ezrA</name>
    <name evidence="7" type="ORF">FC34_GL000616</name>
</gene>
<feature type="topological domain" description="Cytoplasmic" evidence="6">
    <location>
        <begin position="22"/>
        <end position="568"/>
    </location>
</feature>
<evidence type="ECO:0000256" key="5">
    <source>
        <dbReference type="ARBA" id="ARBA00023210"/>
    </source>
</evidence>
<keyword evidence="1 6" id="KW-0812">Transmembrane</keyword>
<comment type="similarity">
    <text evidence="6">Belongs to the EzrA family.</text>
</comment>
<dbReference type="GO" id="GO:0000921">
    <property type="term" value="P:septin ring assembly"/>
    <property type="evidence" value="ECO:0007669"/>
    <property type="project" value="InterPro"/>
</dbReference>